<proteinExistence type="predicted"/>
<organism evidence="1 2">
    <name type="scientific">Thalassospira xiamenensis</name>
    <dbReference type="NCBI Taxonomy" id="220697"/>
    <lineage>
        <taxon>Bacteria</taxon>
        <taxon>Pseudomonadati</taxon>
        <taxon>Pseudomonadota</taxon>
        <taxon>Alphaproteobacteria</taxon>
        <taxon>Rhodospirillales</taxon>
        <taxon>Thalassospiraceae</taxon>
        <taxon>Thalassospira</taxon>
    </lineage>
</organism>
<dbReference type="InterPro" id="IPR029060">
    <property type="entry name" value="PIN-like_dom_sf"/>
</dbReference>
<evidence type="ECO:0000313" key="1">
    <source>
        <dbReference type="EMBL" id="SOC23208.1"/>
    </source>
</evidence>
<protein>
    <submittedName>
        <fullName evidence="1">Uncharacterized protein</fullName>
    </submittedName>
</protein>
<dbReference type="RefSeq" id="WP_097052292.1">
    <property type="nucleotide sequence ID" value="NZ_OBMM01000004.1"/>
</dbReference>
<evidence type="ECO:0000313" key="2">
    <source>
        <dbReference type="Proteomes" id="UP000219068"/>
    </source>
</evidence>
<name>A0A285TQ43_9PROT</name>
<sequence length="290" mass="33141">MNYIEKIKENFRYNHLPKLVDWVVHLSNSGPRKLISQSNASKILIDNSVIGHGIIQETGWISTGQKLWGDTVSVETGYAARIPVYSDDDKKDIASSVKYLPCIIDLAKSDKITLFRSVDLRDEADSQPRGRYAGYEIFDFSLFNGINMPILPDSSYSLVYGLSQWNGPTSEEQISARRKHILESDPRVKELAATLGKKNSQDAIHIATAERNGCYCFLTMDFRLIKNIKSQKGHPAIKSLKTKIMTPEEYGKRFKIKPFLTRFYSYHNASFPVEHSKNWQESERKGRNKK</sequence>
<dbReference type="SUPFAM" id="SSF88723">
    <property type="entry name" value="PIN domain-like"/>
    <property type="match status" value="1"/>
</dbReference>
<accession>A0A285TQ43</accession>
<dbReference type="EMBL" id="OBMM01000004">
    <property type="protein sequence ID" value="SOC23208.1"/>
    <property type="molecule type" value="Genomic_DNA"/>
</dbReference>
<dbReference type="Proteomes" id="UP000219068">
    <property type="component" value="Unassembled WGS sequence"/>
</dbReference>
<reference evidence="1 2" key="1">
    <citation type="submission" date="2017-08" db="EMBL/GenBank/DDBJ databases">
        <authorList>
            <person name="de Groot N.N."/>
        </authorList>
    </citation>
    <scope>NUCLEOTIDE SEQUENCE [LARGE SCALE GENOMIC DNA]</scope>
    <source>
        <strain evidence="1 2">USBA 78</strain>
    </source>
</reference>
<dbReference type="AlphaFoldDB" id="A0A285TQ43"/>
<gene>
    <name evidence="1" type="ORF">SAMN05428964_10414</name>
</gene>